<name>A0A923IWG4_9SPHI</name>
<keyword evidence="1" id="KW-1133">Transmembrane helix</keyword>
<keyword evidence="1" id="KW-0472">Membrane</keyword>
<protein>
    <submittedName>
        <fullName evidence="2">Potassium transporter KefB</fullName>
    </submittedName>
</protein>
<dbReference type="RefSeq" id="WP_182921812.1">
    <property type="nucleotide sequence ID" value="NZ_WNXD01000001.1"/>
</dbReference>
<dbReference type="EMBL" id="WNXD01000001">
    <property type="protein sequence ID" value="MBB2145152.1"/>
    <property type="molecule type" value="Genomic_DNA"/>
</dbReference>
<feature type="transmembrane region" description="Helical" evidence="1">
    <location>
        <begin position="85"/>
        <end position="112"/>
    </location>
</feature>
<evidence type="ECO:0000313" key="2">
    <source>
        <dbReference type="EMBL" id="MBB2145152.1"/>
    </source>
</evidence>
<keyword evidence="1" id="KW-0812">Transmembrane</keyword>
<dbReference type="Proteomes" id="UP000601055">
    <property type="component" value="Unassembled WGS sequence"/>
</dbReference>
<comment type="caution">
    <text evidence="2">The sequence shown here is derived from an EMBL/GenBank/DDBJ whole genome shotgun (WGS) entry which is preliminary data.</text>
</comment>
<evidence type="ECO:0000313" key="3">
    <source>
        <dbReference type="Proteomes" id="UP000601055"/>
    </source>
</evidence>
<feature type="transmembrane region" description="Helical" evidence="1">
    <location>
        <begin position="21"/>
        <end position="38"/>
    </location>
</feature>
<reference evidence="2" key="1">
    <citation type="submission" date="2019-11" db="EMBL/GenBank/DDBJ databases">
        <title>Description of Pedobacter sp. LMG 31464T.</title>
        <authorList>
            <person name="Carlier A."/>
            <person name="Qi S."/>
            <person name="Vandamme P."/>
        </authorList>
    </citation>
    <scope>NUCLEOTIDE SEQUENCE</scope>
    <source>
        <strain evidence="2">LMG 31464</strain>
    </source>
</reference>
<accession>A0A923IWG4</accession>
<sequence length="113" mass="12348">MTLQNNFTSRPINTRSLITRMLVGAGIGLALVTFFLIATTHARPEWGQFWMIRPLIVTPLAAAGGGLGTYFMEYLLGYQGGWSKIIAVIISIIGFLISLWLGTVLGFAGTLWN</sequence>
<organism evidence="2 3">
    <name type="scientific">Pedobacter planticolens</name>
    <dbReference type="NCBI Taxonomy" id="2679964"/>
    <lineage>
        <taxon>Bacteria</taxon>
        <taxon>Pseudomonadati</taxon>
        <taxon>Bacteroidota</taxon>
        <taxon>Sphingobacteriia</taxon>
        <taxon>Sphingobacteriales</taxon>
        <taxon>Sphingobacteriaceae</taxon>
        <taxon>Pedobacter</taxon>
    </lineage>
</organism>
<keyword evidence="3" id="KW-1185">Reference proteome</keyword>
<proteinExistence type="predicted"/>
<dbReference type="AlphaFoldDB" id="A0A923IWG4"/>
<evidence type="ECO:0000256" key="1">
    <source>
        <dbReference type="SAM" id="Phobius"/>
    </source>
</evidence>
<gene>
    <name evidence="2" type="ORF">GM921_06640</name>
</gene>
<feature type="transmembrane region" description="Helical" evidence="1">
    <location>
        <begin position="50"/>
        <end position="73"/>
    </location>
</feature>